<dbReference type="Pfam" id="PF00043">
    <property type="entry name" value="GST_C"/>
    <property type="match status" value="1"/>
</dbReference>
<dbReference type="EMBL" id="JACIHU010000014">
    <property type="protein sequence ID" value="MBB4482771.1"/>
    <property type="molecule type" value="Genomic_DNA"/>
</dbReference>
<dbReference type="GO" id="GO:0004364">
    <property type="term" value="F:glutathione transferase activity"/>
    <property type="evidence" value="ECO:0007669"/>
    <property type="project" value="UniProtKB-EC"/>
</dbReference>
<evidence type="ECO:0000313" key="6">
    <source>
        <dbReference type="Proteomes" id="UP000557344"/>
    </source>
</evidence>
<accession>A0A7W6Y9L5</accession>
<dbReference type="InterPro" id="IPR036249">
    <property type="entry name" value="Thioredoxin-like_sf"/>
</dbReference>
<evidence type="ECO:0000259" key="1">
    <source>
        <dbReference type="PROSITE" id="PS50404"/>
    </source>
</evidence>
<dbReference type="InterPro" id="IPR004046">
    <property type="entry name" value="GST_C"/>
</dbReference>
<feature type="domain" description="GST N-terminal" evidence="1">
    <location>
        <begin position="1"/>
        <end position="81"/>
    </location>
</feature>
<evidence type="ECO:0000259" key="2">
    <source>
        <dbReference type="PROSITE" id="PS50405"/>
    </source>
</evidence>
<dbReference type="Proteomes" id="UP000557344">
    <property type="component" value="Unassembled WGS sequence"/>
</dbReference>
<reference evidence="5 6" key="1">
    <citation type="submission" date="2020-08" db="EMBL/GenBank/DDBJ databases">
        <title>Genomic Encyclopedia of Type Strains, Phase IV (KMG-V): Genome sequencing to study the core and pangenomes of soil and plant-associated prokaryotes.</title>
        <authorList>
            <person name="Whitman W."/>
        </authorList>
    </citation>
    <scope>NUCLEOTIDE SEQUENCE [LARGE SCALE GENOMIC DNA]</scope>
    <source>
        <strain evidence="3 6">SEMIA 471</strain>
        <strain evidence="4 5">SEMIA 489</strain>
    </source>
</reference>
<gene>
    <name evidence="3" type="ORF">GGE46_005386</name>
    <name evidence="4" type="ORF">GGE57_005236</name>
</gene>
<dbReference type="CDD" id="cd03188">
    <property type="entry name" value="GST_C_Beta"/>
    <property type="match status" value="1"/>
</dbReference>
<dbReference type="EMBL" id="JACIID010000014">
    <property type="protein sequence ID" value="MBB4538453.1"/>
    <property type="molecule type" value="Genomic_DNA"/>
</dbReference>
<sequence>MRLYFKPGACSLSSRIVLTELGLAYEAVKVDTEAGLTEAGVDYRTINPKGYVPALELESGEVITENPAILQYLAEQGLQARLAPAHGTVERAYLQQWLNFTSSELHKAYGPYFSGQALNRTEKDNVDAKLARRIGDVERALADGRSFILGESFTVADAYLFVVLNWSNFIGLDLTQWPHVSAFVARIASRPAVRSAMLCEGLVEEAVA</sequence>
<dbReference type="Gene3D" id="1.20.1050.10">
    <property type="match status" value="1"/>
</dbReference>
<dbReference type="SUPFAM" id="SSF52833">
    <property type="entry name" value="Thioredoxin-like"/>
    <property type="match status" value="1"/>
</dbReference>
<evidence type="ECO:0000313" key="3">
    <source>
        <dbReference type="EMBL" id="MBB4482771.1"/>
    </source>
</evidence>
<dbReference type="InterPro" id="IPR010987">
    <property type="entry name" value="Glutathione-S-Trfase_C-like"/>
</dbReference>
<evidence type="ECO:0000313" key="4">
    <source>
        <dbReference type="EMBL" id="MBB4538453.1"/>
    </source>
</evidence>
<protein>
    <submittedName>
        <fullName evidence="3">Glutathione S-transferase</fullName>
        <ecNumber evidence="3">2.5.1.18</ecNumber>
    </submittedName>
</protein>
<dbReference type="RefSeq" id="WP_183844186.1">
    <property type="nucleotide sequence ID" value="NZ_JACIHU010000014.1"/>
</dbReference>
<evidence type="ECO:0000313" key="5">
    <source>
        <dbReference type="Proteomes" id="UP000523431"/>
    </source>
</evidence>
<dbReference type="PROSITE" id="PS50405">
    <property type="entry name" value="GST_CTER"/>
    <property type="match status" value="1"/>
</dbReference>
<dbReference type="PANTHER" id="PTHR44051">
    <property type="entry name" value="GLUTATHIONE S-TRANSFERASE-RELATED"/>
    <property type="match status" value="1"/>
</dbReference>
<proteinExistence type="predicted"/>
<dbReference type="SFLD" id="SFLDG00358">
    <property type="entry name" value="Main_(cytGST)"/>
    <property type="match status" value="1"/>
</dbReference>
<dbReference type="PANTHER" id="PTHR44051:SF8">
    <property type="entry name" value="GLUTATHIONE S-TRANSFERASE GSTA"/>
    <property type="match status" value="1"/>
</dbReference>
<dbReference type="SFLD" id="SFLDS00019">
    <property type="entry name" value="Glutathione_Transferase_(cytos"/>
    <property type="match status" value="1"/>
</dbReference>
<keyword evidence="3" id="KW-0808">Transferase</keyword>
<dbReference type="PROSITE" id="PS50404">
    <property type="entry name" value="GST_NTER"/>
    <property type="match status" value="1"/>
</dbReference>
<dbReference type="Gene3D" id="3.40.30.10">
    <property type="entry name" value="Glutaredoxin"/>
    <property type="match status" value="1"/>
</dbReference>
<dbReference type="AlphaFoldDB" id="A0A7W6Y9L5"/>
<dbReference type="InterPro" id="IPR040079">
    <property type="entry name" value="Glutathione_S-Trfase"/>
</dbReference>
<dbReference type="CDD" id="cd03057">
    <property type="entry name" value="GST_N_Beta"/>
    <property type="match status" value="1"/>
</dbReference>
<comment type="caution">
    <text evidence="3">The sequence shown here is derived from an EMBL/GenBank/DDBJ whole genome shotgun (WGS) entry which is preliminary data.</text>
</comment>
<dbReference type="InterPro" id="IPR004045">
    <property type="entry name" value="Glutathione_S-Trfase_N"/>
</dbReference>
<feature type="domain" description="GST C-terminal" evidence="2">
    <location>
        <begin position="87"/>
        <end position="208"/>
    </location>
</feature>
<dbReference type="InterPro" id="IPR036282">
    <property type="entry name" value="Glutathione-S-Trfase_C_sf"/>
</dbReference>
<dbReference type="EC" id="2.5.1.18" evidence="3"/>
<organism evidence="3 6">
    <name type="scientific">Rhizobium etli</name>
    <dbReference type="NCBI Taxonomy" id="29449"/>
    <lineage>
        <taxon>Bacteria</taxon>
        <taxon>Pseudomonadati</taxon>
        <taxon>Pseudomonadota</taxon>
        <taxon>Alphaproteobacteria</taxon>
        <taxon>Hyphomicrobiales</taxon>
        <taxon>Rhizobiaceae</taxon>
        <taxon>Rhizobium/Agrobacterium group</taxon>
        <taxon>Rhizobium</taxon>
    </lineage>
</organism>
<dbReference type="SUPFAM" id="SSF47616">
    <property type="entry name" value="GST C-terminal domain-like"/>
    <property type="match status" value="1"/>
</dbReference>
<dbReference type="SFLD" id="SFLDG01150">
    <property type="entry name" value="Main.1:_Beta-like"/>
    <property type="match status" value="1"/>
</dbReference>
<dbReference type="Pfam" id="PF13409">
    <property type="entry name" value="GST_N_2"/>
    <property type="match status" value="1"/>
</dbReference>
<dbReference type="Proteomes" id="UP000523431">
    <property type="component" value="Unassembled WGS sequence"/>
</dbReference>
<name>A0A7W6Y9L5_RHIET</name>